<sequence length="117" mass="12977">MDLEAAIRRHVEWKMKFRSAMAQHQALDPVIISKDNYCELGKWLHGKGKAKFGNLHTHADCISIHAAFHAEAGKVAQTINAKDYVEAENMLGNGTRYTNAADEVAAAIMKLKDDAKL</sequence>
<dbReference type="InterPro" id="IPR025991">
    <property type="entry name" value="Chemoreceptor_zinc-bind_dom"/>
</dbReference>
<proteinExistence type="predicted"/>
<dbReference type="AlphaFoldDB" id="A0A1J5SVU4"/>
<comment type="caution">
    <text evidence="2">The sequence shown here is derived from an EMBL/GenBank/DDBJ whole genome shotgun (WGS) entry which is preliminary data.</text>
</comment>
<evidence type="ECO:0000259" key="1">
    <source>
        <dbReference type="Pfam" id="PF13682"/>
    </source>
</evidence>
<feature type="domain" description="Chemoreceptor zinc-binding" evidence="1">
    <location>
        <begin position="10"/>
        <end position="75"/>
    </location>
</feature>
<protein>
    <submittedName>
        <fullName evidence="2">Diguanylate cyclase</fullName>
    </submittedName>
</protein>
<dbReference type="Pfam" id="PF13682">
    <property type="entry name" value="CZB"/>
    <property type="match status" value="1"/>
</dbReference>
<accession>A0A1J5SVU4</accession>
<reference evidence="2" key="1">
    <citation type="submission" date="2016-10" db="EMBL/GenBank/DDBJ databases">
        <title>Sequence of Gallionella enrichment culture.</title>
        <authorList>
            <person name="Poehlein A."/>
            <person name="Muehling M."/>
            <person name="Daniel R."/>
        </authorList>
    </citation>
    <scope>NUCLEOTIDE SEQUENCE</scope>
</reference>
<dbReference type="EMBL" id="MLJW01000059">
    <property type="protein sequence ID" value="OIR04158.1"/>
    <property type="molecule type" value="Genomic_DNA"/>
</dbReference>
<name>A0A1J5SVU4_9ZZZZ</name>
<evidence type="ECO:0000313" key="2">
    <source>
        <dbReference type="EMBL" id="OIR04158.1"/>
    </source>
</evidence>
<organism evidence="2">
    <name type="scientific">mine drainage metagenome</name>
    <dbReference type="NCBI Taxonomy" id="410659"/>
    <lineage>
        <taxon>unclassified sequences</taxon>
        <taxon>metagenomes</taxon>
        <taxon>ecological metagenomes</taxon>
    </lineage>
</organism>
<dbReference type="Gene3D" id="1.20.120.30">
    <property type="entry name" value="Aspartate receptor, ligand-binding domain"/>
    <property type="match status" value="1"/>
</dbReference>
<gene>
    <name evidence="2" type="ORF">GALL_136400</name>
</gene>